<dbReference type="RefSeq" id="WP_207855659.1">
    <property type="nucleotide sequence ID" value="NZ_BHVV01000001.1"/>
</dbReference>
<dbReference type="PROSITE" id="PS51257">
    <property type="entry name" value="PROKAR_LIPOPROTEIN"/>
    <property type="match status" value="1"/>
</dbReference>
<evidence type="ECO:0008006" key="3">
    <source>
        <dbReference type="Google" id="ProtNLM"/>
    </source>
</evidence>
<name>A0A497XJB4_9PROT</name>
<keyword evidence="2" id="KW-1185">Reference proteome</keyword>
<comment type="caution">
    <text evidence="1">The sequence shown here is derived from an EMBL/GenBank/DDBJ whole genome shotgun (WGS) entry which is preliminary data.</text>
</comment>
<dbReference type="AlphaFoldDB" id="A0A497XJB4"/>
<dbReference type="Proteomes" id="UP000268908">
    <property type="component" value="Unassembled WGS sequence"/>
</dbReference>
<accession>A0A497XJB4</accession>
<dbReference type="EMBL" id="RCCI01000004">
    <property type="protein sequence ID" value="RLJ68032.1"/>
    <property type="molecule type" value="Genomic_DNA"/>
</dbReference>
<dbReference type="Pfam" id="PF11216">
    <property type="entry name" value="DUF3012"/>
    <property type="match status" value="1"/>
</dbReference>
<reference evidence="1 2" key="1">
    <citation type="submission" date="2018-10" db="EMBL/GenBank/DDBJ databases">
        <title>Genomic Encyclopedia of Type Strains, Phase IV (KMG-IV): sequencing the most valuable type-strain genomes for metagenomic binning, comparative biology and taxonomic classification.</title>
        <authorList>
            <person name="Goeker M."/>
        </authorList>
    </citation>
    <scope>NUCLEOTIDE SEQUENCE [LARGE SCALE GENOMIC DNA]</scope>
    <source>
        <strain evidence="1 2">DSM 26916</strain>
    </source>
</reference>
<protein>
    <recommendedName>
        <fullName evidence="3">DUF3012 family protein</fullName>
    </recommendedName>
</protein>
<dbReference type="InterPro" id="IPR021379">
    <property type="entry name" value="DUF3012"/>
</dbReference>
<organism evidence="1 2">
    <name type="scientific">Sulfurisoma sediminicola</name>
    <dbReference type="NCBI Taxonomy" id="1381557"/>
    <lineage>
        <taxon>Bacteria</taxon>
        <taxon>Pseudomonadati</taxon>
        <taxon>Pseudomonadota</taxon>
        <taxon>Betaproteobacteria</taxon>
        <taxon>Nitrosomonadales</taxon>
        <taxon>Sterolibacteriaceae</taxon>
        <taxon>Sulfurisoma</taxon>
    </lineage>
</organism>
<proteinExistence type="predicted"/>
<gene>
    <name evidence="1" type="ORF">DFR35_0586</name>
</gene>
<sequence>MDTIRKYLYGGMAGAALLALSACAREVGSERWCSNMKAKAKADWSANEAVDYAKHCILK</sequence>
<evidence type="ECO:0000313" key="2">
    <source>
        <dbReference type="Proteomes" id="UP000268908"/>
    </source>
</evidence>
<evidence type="ECO:0000313" key="1">
    <source>
        <dbReference type="EMBL" id="RLJ68032.1"/>
    </source>
</evidence>